<sequence>MWPGSSNVPLHYWCTQGALFYSMTRTLKGTSLVNHTTASALGGFPSLLASTATQSTGLLTSYNKCHKYLSLSLIRLPRVSHQPRSLGEPYTVRALMQCFLAWRAERVNPISNHRITRLTKKIPRLLILRHPTVSKEPSAASDRLSPQSIPSNKDVLSLSRYRAVSNLAPGKPVSRRRWWQTPWPPTPRRRGGLWDEDEDDERDDHVGSG</sequence>
<dbReference type="EMBL" id="JBBPHU010000005">
    <property type="protein sequence ID" value="KAK7517582.1"/>
    <property type="molecule type" value="Genomic_DNA"/>
</dbReference>
<feature type="region of interest" description="Disordered" evidence="1">
    <location>
        <begin position="169"/>
        <end position="209"/>
    </location>
</feature>
<keyword evidence="3" id="KW-1185">Reference proteome</keyword>
<organism evidence="2 3">
    <name type="scientific">Phyllosticta citriasiana</name>
    <dbReference type="NCBI Taxonomy" id="595635"/>
    <lineage>
        <taxon>Eukaryota</taxon>
        <taxon>Fungi</taxon>
        <taxon>Dikarya</taxon>
        <taxon>Ascomycota</taxon>
        <taxon>Pezizomycotina</taxon>
        <taxon>Dothideomycetes</taxon>
        <taxon>Dothideomycetes incertae sedis</taxon>
        <taxon>Botryosphaeriales</taxon>
        <taxon>Phyllostictaceae</taxon>
        <taxon>Phyllosticta</taxon>
    </lineage>
</organism>
<name>A0ABR1KM61_9PEZI</name>
<evidence type="ECO:0000313" key="3">
    <source>
        <dbReference type="Proteomes" id="UP001363622"/>
    </source>
</evidence>
<accession>A0ABR1KM61</accession>
<protein>
    <submittedName>
        <fullName evidence="2">Uncharacterized protein</fullName>
    </submittedName>
</protein>
<dbReference type="Proteomes" id="UP001363622">
    <property type="component" value="Unassembled WGS sequence"/>
</dbReference>
<evidence type="ECO:0000313" key="2">
    <source>
        <dbReference type="EMBL" id="KAK7517582.1"/>
    </source>
</evidence>
<comment type="caution">
    <text evidence="2">The sequence shown here is derived from an EMBL/GenBank/DDBJ whole genome shotgun (WGS) entry which is preliminary data.</text>
</comment>
<reference evidence="2 3" key="1">
    <citation type="submission" date="2024-04" db="EMBL/GenBank/DDBJ databases">
        <title>Phyllosticta paracitricarpa is synonymous to the EU quarantine fungus P. citricarpa based on phylogenomic analyses.</title>
        <authorList>
            <consortium name="Lawrence Berkeley National Laboratory"/>
            <person name="Van Ingen-Buijs V.A."/>
            <person name="Van Westerhoven A.C."/>
            <person name="Haridas S."/>
            <person name="Skiadas P."/>
            <person name="Martin F."/>
            <person name="Groenewald J.Z."/>
            <person name="Crous P.W."/>
            <person name="Seidl M.F."/>
        </authorList>
    </citation>
    <scope>NUCLEOTIDE SEQUENCE [LARGE SCALE GENOMIC DNA]</scope>
    <source>
        <strain evidence="2 3">CBS 123371</strain>
    </source>
</reference>
<gene>
    <name evidence="2" type="ORF">IWZ03DRAFT_175373</name>
</gene>
<proteinExistence type="predicted"/>
<evidence type="ECO:0000256" key="1">
    <source>
        <dbReference type="SAM" id="MobiDB-lite"/>
    </source>
</evidence>